<evidence type="ECO:0000256" key="1">
    <source>
        <dbReference type="ARBA" id="ARBA00023239"/>
    </source>
</evidence>
<dbReference type="RefSeq" id="WP_344601779.1">
    <property type="nucleotide sequence ID" value="NZ_BAAAHE010000007.1"/>
</dbReference>
<dbReference type="InterPro" id="IPR032466">
    <property type="entry name" value="Metal_Hydrolase"/>
</dbReference>
<dbReference type="Gene3D" id="3.20.20.140">
    <property type="entry name" value="Metal-dependent hydrolases"/>
    <property type="match status" value="1"/>
</dbReference>
<sequence length="322" mass="34476">MRIDFHTHVAPAGLPDLATEHGDPRWPVFRVDGSTGRLWQNGVEVRTVPEEAWSVSRRLEHMDAVGTDHHVLSPLPPLVVDWADPTLATEFCARVNEGIAAMVAEAPSRLSGLGMVPLQDGARAVAMLEAAHAAGLRGVQIGTRGGDAELDAPALRDFFRRAAELEMVVFVHPLILGASVPWTDRIRGLPLAFGLGMTTDTAIAAAALVLGGVTAELPNLRVCLAHGGGTFVWSTPRTEHAWAMTSDVPLSELVRNIWVDSVVYARDNLDYLIARVGRDRVVWGTDYPLPAAAEQTGELLKGLPDDVAEQVSGGNAAHLLGL</sequence>
<organism evidence="3 4">
    <name type="scientific">Sporichthya brevicatena</name>
    <dbReference type="NCBI Taxonomy" id="171442"/>
    <lineage>
        <taxon>Bacteria</taxon>
        <taxon>Bacillati</taxon>
        <taxon>Actinomycetota</taxon>
        <taxon>Actinomycetes</taxon>
        <taxon>Sporichthyales</taxon>
        <taxon>Sporichthyaceae</taxon>
        <taxon>Sporichthya</taxon>
    </lineage>
</organism>
<keyword evidence="1" id="KW-0456">Lyase</keyword>
<dbReference type="EMBL" id="BAAAHE010000007">
    <property type="protein sequence ID" value="GAA0608174.1"/>
    <property type="molecule type" value="Genomic_DNA"/>
</dbReference>
<comment type="caution">
    <text evidence="3">The sequence shown here is derived from an EMBL/GenBank/DDBJ whole genome shotgun (WGS) entry which is preliminary data.</text>
</comment>
<gene>
    <name evidence="3" type="ORF">GCM10009547_07650</name>
</gene>
<evidence type="ECO:0000313" key="4">
    <source>
        <dbReference type="Proteomes" id="UP001500957"/>
    </source>
</evidence>
<dbReference type="Proteomes" id="UP001500957">
    <property type="component" value="Unassembled WGS sequence"/>
</dbReference>
<evidence type="ECO:0000259" key="2">
    <source>
        <dbReference type="Pfam" id="PF04909"/>
    </source>
</evidence>
<accession>A0ABP3RJ64</accession>
<dbReference type="PANTHER" id="PTHR21240">
    <property type="entry name" value="2-AMINO-3-CARBOXYLMUCONATE-6-SEMIALDEHYDE DECARBOXYLASE"/>
    <property type="match status" value="1"/>
</dbReference>
<reference evidence="4" key="1">
    <citation type="journal article" date="2019" name="Int. J. Syst. Evol. Microbiol.">
        <title>The Global Catalogue of Microorganisms (GCM) 10K type strain sequencing project: providing services to taxonomists for standard genome sequencing and annotation.</title>
        <authorList>
            <consortium name="The Broad Institute Genomics Platform"/>
            <consortium name="The Broad Institute Genome Sequencing Center for Infectious Disease"/>
            <person name="Wu L."/>
            <person name="Ma J."/>
        </authorList>
    </citation>
    <scope>NUCLEOTIDE SEQUENCE [LARGE SCALE GENOMIC DNA]</scope>
    <source>
        <strain evidence="4">JCM 10671</strain>
    </source>
</reference>
<evidence type="ECO:0000313" key="3">
    <source>
        <dbReference type="EMBL" id="GAA0608174.1"/>
    </source>
</evidence>
<dbReference type="SUPFAM" id="SSF51556">
    <property type="entry name" value="Metallo-dependent hydrolases"/>
    <property type="match status" value="1"/>
</dbReference>
<protein>
    <submittedName>
        <fullName evidence="3">Amidohydrolase family protein</fullName>
    </submittedName>
</protein>
<dbReference type="InterPro" id="IPR006680">
    <property type="entry name" value="Amidohydro-rel"/>
</dbReference>
<keyword evidence="4" id="KW-1185">Reference proteome</keyword>
<dbReference type="InterPro" id="IPR032465">
    <property type="entry name" value="ACMSD"/>
</dbReference>
<proteinExistence type="predicted"/>
<feature type="domain" description="Amidohydrolase-related" evidence="2">
    <location>
        <begin position="3"/>
        <end position="322"/>
    </location>
</feature>
<dbReference type="Pfam" id="PF04909">
    <property type="entry name" value="Amidohydro_2"/>
    <property type="match status" value="1"/>
</dbReference>
<dbReference type="PANTHER" id="PTHR21240:SF28">
    <property type="entry name" value="ISO-OROTATE DECARBOXYLASE (EUROFUNG)"/>
    <property type="match status" value="1"/>
</dbReference>
<name>A0ABP3RJ64_9ACTN</name>